<dbReference type="Proteomes" id="UP000790096">
    <property type="component" value="Unassembled WGS sequence"/>
</dbReference>
<sequence>MMTTQSMTKEAISVLCQINQNPITVIELTKLTGFSEPYCDLVLTQMEMAGLVVKEEGCFIRCQ</sequence>
<dbReference type="SUPFAM" id="SSF46785">
    <property type="entry name" value="Winged helix' DNA-binding domain"/>
    <property type="match status" value="1"/>
</dbReference>
<accession>A0ABS5SYM6</accession>
<evidence type="ECO:0000313" key="2">
    <source>
        <dbReference type="Proteomes" id="UP000790096"/>
    </source>
</evidence>
<protein>
    <recommendedName>
        <fullName evidence="3">DprA winged helix domain-containing protein</fullName>
    </recommendedName>
</protein>
<evidence type="ECO:0000313" key="1">
    <source>
        <dbReference type="EMBL" id="MBT0725136.1"/>
    </source>
</evidence>
<name>A0ABS5SYM6_9GAMM</name>
<reference evidence="1 2" key="1">
    <citation type="submission" date="2020-04" db="EMBL/GenBank/DDBJ databases">
        <title>Genome sequencing of Rosenbergiella species.</title>
        <authorList>
            <person name="Alvarez-Perez S."/>
            <person name="Lievens B."/>
        </authorList>
    </citation>
    <scope>NUCLEOTIDE SEQUENCE [LARGE SCALE GENOMIC DNA]</scope>
    <source>
        <strain evidence="1 2">S61</strain>
    </source>
</reference>
<keyword evidence="2" id="KW-1185">Reference proteome</keyword>
<dbReference type="InterPro" id="IPR036390">
    <property type="entry name" value="WH_DNA-bd_sf"/>
</dbReference>
<gene>
    <name evidence="1" type="ORF">HH682_12060</name>
</gene>
<comment type="caution">
    <text evidence="1">The sequence shown here is derived from an EMBL/GenBank/DDBJ whole genome shotgun (WGS) entry which is preliminary data.</text>
</comment>
<dbReference type="RefSeq" id="WP_214237791.1">
    <property type="nucleotide sequence ID" value="NZ_JABBFR010000017.1"/>
</dbReference>
<evidence type="ECO:0008006" key="3">
    <source>
        <dbReference type="Google" id="ProtNLM"/>
    </source>
</evidence>
<dbReference type="EMBL" id="JABBFR010000017">
    <property type="protein sequence ID" value="MBT0725136.1"/>
    <property type="molecule type" value="Genomic_DNA"/>
</dbReference>
<proteinExistence type="predicted"/>
<organism evidence="1 2">
    <name type="scientific">Rosenbergiella gaditana</name>
    <dbReference type="NCBI Taxonomy" id="2726987"/>
    <lineage>
        <taxon>Bacteria</taxon>
        <taxon>Pseudomonadati</taxon>
        <taxon>Pseudomonadota</taxon>
        <taxon>Gammaproteobacteria</taxon>
        <taxon>Enterobacterales</taxon>
        <taxon>Erwiniaceae</taxon>
        <taxon>Rosenbergiella</taxon>
    </lineage>
</organism>